<dbReference type="EMBL" id="MDDC01000020">
    <property type="protein sequence ID" value="OIQ57050.1"/>
    <property type="molecule type" value="Genomic_DNA"/>
</dbReference>
<gene>
    <name evidence="3" type="primary">xerD_3</name>
    <name evidence="3" type="ORF">MOTE_22910</name>
</gene>
<evidence type="ECO:0000313" key="3">
    <source>
        <dbReference type="EMBL" id="OIQ57050.1"/>
    </source>
</evidence>
<evidence type="ECO:0000256" key="1">
    <source>
        <dbReference type="ARBA" id="ARBA00023172"/>
    </source>
</evidence>
<dbReference type="InterPro" id="IPR011010">
    <property type="entry name" value="DNA_brk_join_enz"/>
</dbReference>
<comment type="caution">
    <text evidence="3">The sequence shown here is derived from an EMBL/GenBank/DDBJ whole genome shotgun (WGS) entry which is preliminary data.</text>
</comment>
<keyword evidence="1" id="KW-0233">DNA recombination</keyword>
<dbReference type="Gene3D" id="1.10.443.10">
    <property type="entry name" value="Intergrase catalytic core"/>
    <property type="match status" value="1"/>
</dbReference>
<sequence length="70" mass="7949">MKATPYSLRHTAAIEFLRNGADSFSVQPMLGHTDLTMTKLSQEDIKMVHDKASPVQKLTFMNKRASRKLE</sequence>
<dbReference type="AlphaFoldDB" id="A0A1J5NDT5"/>
<dbReference type="Pfam" id="PF00589">
    <property type="entry name" value="Phage_integrase"/>
    <property type="match status" value="1"/>
</dbReference>
<accession>A0A1J5NDT5</accession>
<evidence type="ECO:0000259" key="2">
    <source>
        <dbReference type="Pfam" id="PF00589"/>
    </source>
</evidence>
<dbReference type="InterPro" id="IPR013762">
    <property type="entry name" value="Integrase-like_cat_sf"/>
</dbReference>
<proteinExistence type="predicted"/>
<organism evidence="3 4">
    <name type="scientific">Neomoorella thermoacetica</name>
    <name type="common">Clostridium thermoaceticum</name>
    <dbReference type="NCBI Taxonomy" id="1525"/>
    <lineage>
        <taxon>Bacteria</taxon>
        <taxon>Bacillati</taxon>
        <taxon>Bacillota</taxon>
        <taxon>Clostridia</taxon>
        <taxon>Neomoorellales</taxon>
        <taxon>Neomoorellaceae</taxon>
        <taxon>Neomoorella</taxon>
    </lineage>
</organism>
<dbReference type="GO" id="GO:0003677">
    <property type="term" value="F:DNA binding"/>
    <property type="evidence" value="ECO:0007669"/>
    <property type="project" value="InterPro"/>
</dbReference>
<feature type="domain" description="Tyr recombinase" evidence="2">
    <location>
        <begin position="3"/>
        <end position="39"/>
    </location>
</feature>
<dbReference type="GO" id="GO:0015074">
    <property type="term" value="P:DNA integration"/>
    <property type="evidence" value="ECO:0007669"/>
    <property type="project" value="InterPro"/>
</dbReference>
<dbReference type="Proteomes" id="UP000182811">
    <property type="component" value="Unassembled WGS sequence"/>
</dbReference>
<dbReference type="SUPFAM" id="SSF56349">
    <property type="entry name" value="DNA breaking-rejoining enzymes"/>
    <property type="match status" value="1"/>
</dbReference>
<protein>
    <submittedName>
        <fullName evidence="3">Tyrosine recombinase XerD</fullName>
    </submittedName>
</protein>
<dbReference type="GO" id="GO:0006310">
    <property type="term" value="P:DNA recombination"/>
    <property type="evidence" value="ECO:0007669"/>
    <property type="project" value="UniProtKB-KW"/>
</dbReference>
<name>A0A1J5NDT5_NEOTH</name>
<reference evidence="3 4" key="1">
    <citation type="submission" date="2016-08" db="EMBL/GenBank/DDBJ databases">
        <title>Genome-based comparison of Moorella thermoacetic strains.</title>
        <authorList>
            <person name="Poehlein A."/>
            <person name="Bengelsdorf F.R."/>
            <person name="Esser C."/>
            <person name="Duerre P."/>
            <person name="Daniel R."/>
        </authorList>
    </citation>
    <scope>NUCLEOTIDE SEQUENCE [LARGE SCALE GENOMIC DNA]</scope>
    <source>
        <strain evidence="3 4">DSM 21394</strain>
    </source>
</reference>
<evidence type="ECO:0000313" key="4">
    <source>
        <dbReference type="Proteomes" id="UP000182811"/>
    </source>
</evidence>
<dbReference type="InterPro" id="IPR002104">
    <property type="entry name" value="Integrase_catalytic"/>
</dbReference>